<reference evidence="2" key="1">
    <citation type="submission" date="2023-07" db="EMBL/GenBank/DDBJ databases">
        <title>Comparative genomics of wheat-associated soil bacteria to identify genetic determinants of phenazine resistance.</title>
        <authorList>
            <person name="Mouncey N."/>
        </authorList>
    </citation>
    <scope>NUCLEOTIDE SEQUENCE</scope>
    <source>
        <strain evidence="2">V4I22</strain>
    </source>
</reference>
<evidence type="ECO:0000259" key="1">
    <source>
        <dbReference type="Pfam" id="PF18864"/>
    </source>
</evidence>
<dbReference type="InterPro" id="IPR041304">
    <property type="entry name" value="AbiTii"/>
</dbReference>
<gene>
    <name evidence="2" type="ORF">QFZ22_005582</name>
</gene>
<proteinExistence type="predicted"/>
<dbReference type="RefSeq" id="WP_306979522.1">
    <property type="nucleotide sequence ID" value="NZ_JAUSZV010000005.1"/>
</dbReference>
<sequence length="329" mass="36185">MVRLQLSAVRAVRRSAVGRQEEAIRVAEELLADIELKRLKASEVVLKTSRLARLVGHTELTEFLGFERNGYPTDGSARTWIGRAGRWADREKGTFYTQSIAKVEAQVESGQQAIEAMRGGGNYSGDMALVASSRHDERILQSSANLGTWTGISGQVVSTVYDMVAEIYHELLFSELQASLFADTQEQVDGSLAAASGTALEKIERISDRLRDGDPESVSQALTTCRRLIDSSADYVFPARDELYKIGDEVDLKVGPQQVLNRLQAHTHACGASKSRRDRLRRTLFDLYGRCSAGTHAEVTIDEARFIFLQTYIALGEILTLSAPEGGDA</sequence>
<accession>A0AAW8FIH3</accession>
<protein>
    <recommendedName>
        <fullName evidence="1">AbiTii domain-containing protein</fullName>
    </recommendedName>
</protein>
<evidence type="ECO:0000313" key="2">
    <source>
        <dbReference type="EMBL" id="MDQ0909597.1"/>
    </source>
</evidence>
<dbReference type="EMBL" id="JAUSZV010000005">
    <property type="protein sequence ID" value="MDQ0909597.1"/>
    <property type="molecule type" value="Genomic_DNA"/>
</dbReference>
<dbReference type="Proteomes" id="UP001234216">
    <property type="component" value="Unassembled WGS sequence"/>
</dbReference>
<organism evidence="2 3">
    <name type="scientific">Streptomyces canus</name>
    <dbReference type="NCBI Taxonomy" id="58343"/>
    <lineage>
        <taxon>Bacteria</taxon>
        <taxon>Bacillati</taxon>
        <taxon>Actinomycetota</taxon>
        <taxon>Actinomycetes</taxon>
        <taxon>Kitasatosporales</taxon>
        <taxon>Streptomycetaceae</taxon>
        <taxon>Streptomyces</taxon>
        <taxon>Streptomyces aurantiacus group</taxon>
    </lineage>
</organism>
<name>A0AAW8FIH3_9ACTN</name>
<dbReference type="AlphaFoldDB" id="A0AAW8FIH3"/>
<dbReference type="Pfam" id="PF18864">
    <property type="entry name" value="AbiTii"/>
    <property type="match status" value="1"/>
</dbReference>
<evidence type="ECO:0000313" key="3">
    <source>
        <dbReference type="Proteomes" id="UP001234216"/>
    </source>
</evidence>
<comment type="caution">
    <text evidence="2">The sequence shown here is derived from an EMBL/GenBank/DDBJ whole genome shotgun (WGS) entry which is preliminary data.</text>
</comment>
<feature type="domain" description="AbiTii" evidence="1">
    <location>
        <begin position="27"/>
        <end position="182"/>
    </location>
</feature>